<feature type="region of interest" description="Disordered" evidence="1">
    <location>
        <begin position="1"/>
        <end position="41"/>
    </location>
</feature>
<feature type="compositionally biased region" description="Basic residues" evidence="1">
    <location>
        <begin position="26"/>
        <end position="35"/>
    </location>
</feature>
<evidence type="ECO:0000256" key="1">
    <source>
        <dbReference type="SAM" id="MobiDB-lite"/>
    </source>
</evidence>
<dbReference type="Proteomes" id="UP000006591">
    <property type="component" value="Chromosome 5"/>
</dbReference>
<accession>A0A0E0HH54</accession>
<proteinExistence type="predicted"/>
<sequence length="119" mass="12656">MSSSPRAPIPTPSPTAPRHGTDPSRPRRRARHRLRGLAPARRGAMRVTVAVGFAAAPRSSLPLRLRPRSAPLPTPTAPRPSSVRAAAACSPPSLWPCSHATQRRTKPAGARPWVSTGAR</sequence>
<keyword evidence="3" id="KW-1185">Reference proteome</keyword>
<organism evidence="2">
    <name type="scientific">Oryza nivara</name>
    <name type="common">Indian wild rice</name>
    <name type="synonym">Oryza sativa f. spontanea</name>
    <dbReference type="NCBI Taxonomy" id="4536"/>
    <lineage>
        <taxon>Eukaryota</taxon>
        <taxon>Viridiplantae</taxon>
        <taxon>Streptophyta</taxon>
        <taxon>Embryophyta</taxon>
        <taxon>Tracheophyta</taxon>
        <taxon>Spermatophyta</taxon>
        <taxon>Magnoliopsida</taxon>
        <taxon>Liliopsida</taxon>
        <taxon>Poales</taxon>
        <taxon>Poaceae</taxon>
        <taxon>BOP clade</taxon>
        <taxon>Oryzoideae</taxon>
        <taxon>Oryzeae</taxon>
        <taxon>Oryzinae</taxon>
        <taxon>Oryza</taxon>
    </lineage>
</organism>
<dbReference type="Gramene" id="ONIVA05G24280.3">
    <property type="protein sequence ID" value="ONIVA05G24280.3"/>
    <property type="gene ID" value="ONIVA05G24280"/>
</dbReference>
<reference evidence="2" key="2">
    <citation type="submission" date="2018-04" db="EMBL/GenBank/DDBJ databases">
        <title>OnivRS2 (Oryza nivara Reference Sequence Version 2).</title>
        <authorList>
            <person name="Zhang J."/>
            <person name="Kudrna D."/>
            <person name="Lee S."/>
            <person name="Talag J."/>
            <person name="Rajasekar S."/>
            <person name="Welchert J."/>
            <person name="Hsing Y.-I."/>
            <person name="Wing R.A."/>
        </authorList>
    </citation>
    <scope>NUCLEOTIDE SEQUENCE [LARGE SCALE GENOMIC DNA]</scope>
    <source>
        <strain evidence="2">SL10</strain>
    </source>
</reference>
<evidence type="ECO:0000313" key="3">
    <source>
        <dbReference type="Proteomes" id="UP000006591"/>
    </source>
</evidence>
<reference evidence="2" key="1">
    <citation type="submission" date="2015-04" db="UniProtKB">
        <authorList>
            <consortium name="EnsemblPlants"/>
        </authorList>
    </citation>
    <scope>IDENTIFICATION</scope>
    <source>
        <strain evidence="2">SL10</strain>
    </source>
</reference>
<protein>
    <submittedName>
        <fullName evidence="2">Uncharacterized protein</fullName>
    </submittedName>
</protein>
<feature type="compositionally biased region" description="Low complexity" evidence="1">
    <location>
        <begin position="79"/>
        <end position="92"/>
    </location>
</feature>
<feature type="region of interest" description="Disordered" evidence="1">
    <location>
        <begin position="57"/>
        <end position="119"/>
    </location>
</feature>
<feature type="compositionally biased region" description="Low complexity" evidence="1">
    <location>
        <begin position="57"/>
        <end position="69"/>
    </location>
</feature>
<evidence type="ECO:0000313" key="2">
    <source>
        <dbReference type="EnsemblPlants" id="ONIVA05G24280.3"/>
    </source>
</evidence>
<dbReference type="AlphaFoldDB" id="A0A0E0HH54"/>
<name>A0A0E0HH54_ORYNI</name>
<dbReference type="HOGENOM" id="CLU_2065289_0_0_1"/>
<dbReference type="EnsemblPlants" id="ONIVA05G24280.3">
    <property type="protein sequence ID" value="ONIVA05G24280.3"/>
    <property type="gene ID" value="ONIVA05G24280"/>
</dbReference>